<sequence length="577" mass="62147">MSVRRSDSGLGGAPSRRDALKVAVAVTGGAALGLTGATSAAAAVGRRPRNGRTLVGAIRWDAFGGRDWRIGAGVNRALSPEKYHFRLPFYTDITVAEPVLVDEGFDAEATGAAPSGWTVSAGAGCGVSVVAGPDRDGKSVHLHDTSGSGMAMMTRTFAAQDRAIAVRWEWKETAAGGWSRALLAGGSTTFVDIATRREGDATLLAYRTPSGTWNIIQAIADDSWYSIKVLIDPAPPEGGTPWVDVFVDGVRKAYHIPLLGSTATFDRLIFQTNPSVTSDLYVDNISVEVSEAVNCDANSQEVMDREIRYASAAGIDYWAFIYYPDPPLGLGRELYLSSAHRDKVNWCAILDGNFLAAFEANLQDLVARFGESNYQKVLGGRPLLYFFSNATPGNVARIRAKTAEAGLPDPYIVVMGWTAQSAADLKTSVGADAVSRYATGMNFGAAYSSLTELESTMWSDYATTAGQVIPTVTTGWDARPRYDYPPTWGPQPSEDYLRDQNDWTQQATPAQIAAHLQDAISWSSAHSANNQANAVLIYAWNENLEGGWICPTLHELRDSGRPLRLDAIAGVTRTRSR</sequence>
<dbReference type="InterPro" id="IPR006311">
    <property type="entry name" value="TAT_signal"/>
</dbReference>
<dbReference type="AlphaFoldDB" id="A0A4R4YJ63"/>
<dbReference type="PROSITE" id="PS51318">
    <property type="entry name" value="TAT"/>
    <property type="match status" value="1"/>
</dbReference>
<dbReference type="Proteomes" id="UP000295302">
    <property type="component" value="Unassembled WGS sequence"/>
</dbReference>
<keyword evidence="2" id="KW-1185">Reference proteome</keyword>
<dbReference type="RefSeq" id="WP_132616116.1">
    <property type="nucleotide sequence ID" value="NZ_SMKQ01000087.1"/>
</dbReference>
<accession>A0A4R4YJ63</accession>
<reference evidence="1 2" key="1">
    <citation type="submission" date="2019-03" db="EMBL/GenBank/DDBJ databases">
        <title>Draft genome sequences of novel Actinobacteria.</title>
        <authorList>
            <person name="Sahin N."/>
            <person name="Ay H."/>
            <person name="Saygin H."/>
        </authorList>
    </citation>
    <scope>NUCLEOTIDE SEQUENCE [LARGE SCALE GENOMIC DNA]</scope>
    <source>
        <strain evidence="1 2">CH32</strain>
    </source>
</reference>
<comment type="caution">
    <text evidence="1">The sequence shown here is derived from an EMBL/GenBank/DDBJ whole genome shotgun (WGS) entry which is preliminary data.</text>
</comment>
<dbReference type="OrthoDB" id="9815339at2"/>
<protein>
    <submittedName>
        <fullName evidence="1">Uncharacterized protein</fullName>
    </submittedName>
</protein>
<evidence type="ECO:0000313" key="2">
    <source>
        <dbReference type="Proteomes" id="UP000295302"/>
    </source>
</evidence>
<organism evidence="1 2">
    <name type="scientific">Nonomuraea terrae</name>
    <dbReference type="NCBI Taxonomy" id="2530383"/>
    <lineage>
        <taxon>Bacteria</taxon>
        <taxon>Bacillati</taxon>
        <taxon>Actinomycetota</taxon>
        <taxon>Actinomycetes</taxon>
        <taxon>Streptosporangiales</taxon>
        <taxon>Streptosporangiaceae</taxon>
        <taxon>Nonomuraea</taxon>
    </lineage>
</organism>
<evidence type="ECO:0000313" key="1">
    <source>
        <dbReference type="EMBL" id="TDD44981.1"/>
    </source>
</evidence>
<name>A0A4R4YJ63_9ACTN</name>
<gene>
    <name evidence="1" type="ORF">E1286_25360</name>
</gene>
<dbReference type="EMBL" id="SMKQ01000087">
    <property type="protein sequence ID" value="TDD44981.1"/>
    <property type="molecule type" value="Genomic_DNA"/>
</dbReference>
<proteinExistence type="predicted"/>
<dbReference type="Gene3D" id="3.20.20.80">
    <property type="entry name" value="Glycosidases"/>
    <property type="match status" value="1"/>
</dbReference>